<dbReference type="CDD" id="cd05289">
    <property type="entry name" value="MDR_like_2"/>
    <property type="match status" value="1"/>
</dbReference>
<dbReference type="InterPro" id="IPR011032">
    <property type="entry name" value="GroES-like_sf"/>
</dbReference>
<dbReference type="InterPro" id="IPR013154">
    <property type="entry name" value="ADH-like_N"/>
</dbReference>
<evidence type="ECO:0000256" key="1">
    <source>
        <dbReference type="ARBA" id="ARBA00022857"/>
    </source>
</evidence>
<dbReference type="Pfam" id="PF13602">
    <property type="entry name" value="ADH_zinc_N_2"/>
    <property type="match status" value="1"/>
</dbReference>
<dbReference type="RefSeq" id="WP_183585016.1">
    <property type="nucleotide sequence ID" value="NZ_JACHCA010000001.1"/>
</dbReference>
<accession>A0A841J5S0</accession>
<evidence type="ECO:0000313" key="3">
    <source>
        <dbReference type="EMBL" id="MBB6126070.1"/>
    </source>
</evidence>
<feature type="domain" description="Enoyl reductase (ER)" evidence="2">
    <location>
        <begin position="10"/>
        <end position="303"/>
    </location>
</feature>
<dbReference type="EMBL" id="JACHCA010000001">
    <property type="protein sequence ID" value="MBB6126070.1"/>
    <property type="molecule type" value="Genomic_DNA"/>
</dbReference>
<dbReference type="Gene3D" id="3.40.50.720">
    <property type="entry name" value="NAD(P)-binding Rossmann-like Domain"/>
    <property type="match status" value="1"/>
</dbReference>
<dbReference type="InterPro" id="IPR020843">
    <property type="entry name" value="ER"/>
</dbReference>
<name>A0A841J5S0_9SPHI</name>
<keyword evidence="1" id="KW-0521">NADP</keyword>
<organism evidence="3 4">
    <name type="scientific">Mucilaginibacter lappiensis</name>
    <dbReference type="NCBI Taxonomy" id="354630"/>
    <lineage>
        <taxon>Bacteria</taxon>
        <taxon>Pseudomonadati</taxon>
        <taxon>Bacteroidota</taxon>
        <taxon>Sphingobacteriia</taxon>
        <taxon>Sphingobacteriales</taxon>
        <taxon>Sphingobacteriaceae</taxon>
        <taxon>Mucilaginibacter</taxon>
    </lineage>
</organism>
<sequence length="306" mass="32184">MKAIQMTGYGDSSVLKIEDIAKPVPAAGQVLIKIAATTINPFDMKIRSGAMQQFIPIPIPFVPGTDLSGTVEETGENVSRLKKGDQVFATTFGGTYAEYIVIDEKNVSLIPDNVSLNEAAALAVPLNTAYSVLIEAADLQAGQKVLVHGASGAVGIAVVQMAKALGAYVIGTASAKGKDLIKSLGADEAIDYKSQDFSKLVHDVDLVIDGVGGETLQKSYALIKKGGRLISIVMPTSNEEAEKYGITAEFINSVPKLEKLAFGKKLVEENKITPQIIKVLNLEAAAEAQDLVTAGGLNGKIVLQVS</sequence>
<evidence type="ECO:0000259" key="2">
    <source>
        <dbReference type="SMART" id="SM00829"/>
    </source>
</evidence>
<dbReference type="AlphaFoldDB" id="A0A841J5S0"/>
<reference evidence="3 4" key="1">
    <citation type="submission" date="2020-08" db="EMBL/GenBank/DDBJ databases">
        <title>Genomic Encyclopedia of Type Strains, Phase IV (KMG-V): Genome sequencing to study the core and pangenomes of soil and plant-associated prokaryotes.</title>
        <authorList>
            <person name="Whitman W."/>
        </authorList>
    </citation>
    <scope>NUCLEOTIDE SEQUENCE [LARGE SCALE GENOMIC DNA]</scope>
    <source>
        <strain evidence="3 4">MP601</strain>
    </source>
</reference>
<dbReference type="InterPro" id="IPR036291">
    <property type="entry name" value="NAD(P)-bd_dom_sf"/>
</dbReference>
<dbReference type="SUPFAM" id="SSF51735">
    <property type="entry name" value="NAD(P)-binding Rossmann-fold domains"/>
    <property type="match status" value="1"/>
</dbReference>
<proteinExistence type="predicted"/>
<dbReference type="Gene3D" id="3.90.180.10">
    <property type="entry name" value="Medium-chain alcohol dehydrogenases, catalytic domain"/>
    <property type="match status" value="1"/>
</dbReference>
<comment type="caution">
    <text evidence="3">The sequence shown here is derived from an EMBL/GenBank/DDBJ whole genome shotgun (WGS) entry which is preliminary data.</text>
</comment>
<dbReference type="PANTHER" id="PTHR44154:SF1">
    <property type="entry name" value="QUINONE OXIDOREDUCTASE"/>
    <property type="match status" value="1"/>
</dbReference>
<gene>
    <name evidence="3" type="ORF">HDF22_000171</name>
</gene>
<dbReference type="InterPro" id="IPR051603">
    <property type="entry name" value="Zinc-ADH_QOR/CCCR"/>
</dbReference>
<dbReference type="Proteomes" id="UP000548326">
    <property type="component" value="Unassembled WGS sequence"/>
</dbReference>
<dbReference type="SMART" id="SM00829">
    <property type="entry name" value="PKS_ER"/>
    <property type="match status" value="1"/>
</dbReference>
<evidence type="ECO:0000313" key="4">
    <source>
        <dbReference type="Proteomes" id="UP000548326"/>
    </source>
</evidence>
<dbReference type="SUPFAM" id="SSF50129">
    <property type="entry name" value="GroES-like"/>
    <property type="match status" value="1"/>
</dbReference>
<dbReference type="PANTHER" id="PTHR44154">
    <property type="entry name" value="QUINONE OXIDOREDUCTASE"/>
    <property type="match status" value="1"/>
</dbReference>
<dbReference type="Pfam" id="PF08240">
    <property type="entry name" value="ADH_N"/>
    <property type="match status" value="1"/>
</dbReference>
<protein>
    <submittedName>
        <fullName evidence="3">NADPH:quinone reductase-like Zn-dependent oxidoreductase</fullName>
    </submittedName>
</protein>
<dbReference type="GO" id="GO:0016491">
    <property type="term" value="F:oxidoreductase activity"/>
    <property type="evidence" value="ECO:0007669"/>
    <property type="project" value="InterPro"/>
</dbReference>